<accession>A0A1D8PRD3</accession>
<feature type="compositionally biased region" description="Polar residues" evidence="1">
    <location>
        <begin position="600"/>
        <end position="609"/>
    </location>
</feature>
<keyword evidence="6" id="KW-1185">Reference proteome</keyword>
<dbReference type="PANTHER" id="PTHR34814:SF1">
    <property type="entry name" value="NITROSOGUANIDINE RESISTANCE PROTEIN SNG1"/>
    <property type="match status" value="1"/>
</dbReference>
<dbReference type="PANTHER" id="PTHR34814">
    <property type="entry name" value="NITROSOGUANIDINE RESISTANCE PROTEIN SNG1"/>
    <property type="match status" value="1"/>
</dbReference>
<organism evidence="5 6">
    <name type="scientific">Candida albicans (strain SC5314 / ATCC MYA-2876)</name>
    <name type="common">Yeast</name>
    <dbReference type="NCBI Taxonomy" id="237561"/>
    <lineage>
        <taxon>Eukaryota</taxon>
        <taxon>Fungi</taxon>
        <taxon>Dikarya</taxon>
        <taxon>Ascomycota</taxon>
        <taxon>Saccharomycotina</taxon>
        <taxon>Pichiomycetes</taxon>
        <taxon>Debaryomycetaceae</taxon>
        <taxon>Candida/Lodderomyces clade</taxon>
        <taxon>Candida</taxon>
    </lineage>
</organism>
<dbReference type="STRING" id="237561.A0A1D8PRD3"/>
<dbReference type="FunCoup" id="A0A1D8PRD3">
    <property type="interactions" value="38"/>
</dbReference>
<sequence>MSRIDHDVSSVTSSLQSDIHSQEEPVQYQPSAVNEPSSRRPSMIRRLSNSASSFFNASNITQESLVEDVEDDILDIGNENYVEEMFGAKQLSHAMTSKSSDEEEQTPQPYTGQQPQQQESSTGSQESKADLTGDSTTPPPQQPVQRRKGSIVSAFSNKKYSFWDKEFKSERIKIAMQVLENYVYLVLGFAAVLCIYTGSYYNRTSRFKNLKMAIMIGDRNSTQLPNIVGQTIEGYFTKVPALQALGNFDIWDYDRLSNLAASHNNTLTEEVYRQIHHQKYWAAFYVYENATLNWYQALASGSKTFNPTNSLMEVVYETGRDYNAVNNYIVTIIGQILRGYYKFIPQSGLVVNMLKTLNSTQANNVINNAPQLISTIPTFSIHDLHPVPNPVFSATMQLAGVYLIVLTFFAFVFSIQIQMYIASKVKGIKYVIFRMMSNQVAYFIISLAFVVLNTAFGLPFNGTFGHAGFLVIWVFSYLLMSAIGSVIEFFVLIVFALKPPMIGFVLLFTVVLNLAPTISPIILCPKFYRYGYAMPLKNFYDLLQVAYFNAWKGHMGRNIGILFAWMVVSNAALPFVMKWLANKKAKAEEQKTNLEESQDNKNNQVTEKK</sequence>
<feature type="transmembrane region" description="Helical" evidence="2">
    <location>
        <begin position="504"/>
        <end position="528"/>
    </location>
</feature>
<dbReference type="eggNOG" id="ENOG502SKPW">
    <property type="taxonomic scope" value="Eukaryota"/>
</dbReference>
<evidence type="ECO:0000313" key="4">
    <source>
        <dbReference type="CGD" id="CAL0000183065"/>
    </source>
</evidence>
<dbReference type="OrthoDB" id="2140105at2759"/>
<evidence type="ECO:0000256" key="1">
    <source>
        <dbReference type="SAM" id="MobiDB-lite"/>
    </source>
</evidence>
<dbReference type="AlphaFoldDB" id="A0A1D8PRD3"/>
<feature type="compositionally biased region" description="Polar residues" evidence="1">
    <location>
        <begin position="9"/>
        <end position="19"/>
    </location>
</feature>
<dbReference type="Pfam" id="PF12051">
    <property type="entry name" value="DUF3533"/>
    <property type="match status" value="1"/>
</dbReference>
<feature type="region of interest" description="Disordered" evidence="1">
    <location>
        <begin position="589"/>
        <end position="609"/>
    </location>
</feature>
<dbReference type="KEGG" id="cal:CAALFM_C703420CA"/>
<feature type="transmembrane region" description="Helical" evidence="2">
    <location>
        <begin position="399"/>
        <end position="419"/>
    </location>
</feature>
<feature type="domain" description="DUF3533" evidence="3">
    <location>
        <begin position="181"/>
        <end position="570"/>
    </location>
</feature>
<protein>
    <submittedName>
        <fullName evidence="5">Sng3p</fullName>
    </submittedName>
</protein>
<evidence type="ECO:0000259" key="3">
    <source>
        <dbReference type="Pfam" id="PF12051"/>
    </source>
</evidence>
<keyword evidence="2" id="KW-1133">Transmembrane helix</keyword>
<dbReference type="GeneID" id="3646715"/>
<feature type="compositionally biased region" description="Low complexity" evidence="1">
    <location>
        <begin position="106"/>
        <end position="126"/>
    </location>
</feature>
<dbReference type="RefSeq" id="XP_711673.2">
    <property type="nucleotide sequence ID" value="XM_706581.2"/>
</dbReference>
<feature type="transmembrane region" description="Helical" evidence="2">
    <location>
        <begin position="470"/>
        <end position="497"/>
    </location>
</feature>
<dbReference type="Proteomes" id="UP000000559">
    <property type="component" value="Chromosome 7"/>
</dbReference>
<evidence type="ECO:0000313" key="6">
    <source>
        <dbReference type="Proteomes" id="UP000000559"/>
    </source>
</evidence>
<keyword evidence="2" id="KW-0812">Transmembrane</keyword>
<reference evidence="5 6" key="2">
    <citation type="journal article" date="2007" name="Genome Biol.">
        <title>Assembly of the Candida albicans genome into sixteen supercontigs aligned on the eight chromosomes.</title>
        <authorList>
            <person name="van het Hoog M."/>
            <person name="Rast T.J."/>
            <person name="Martchenko M."/>
            <person name="Grindle S."/>
            <person name="Dignard D."/>
            <person name="Hogues H."/>
            <person name="Cuomo C."/>
            <person name="Berriman M."/>
            <person name="Scherer S."/>
            <person name="Magee B.B."/>
            <person name="Whiteway M."/>
            <person name="Chibana H."/>
            <person name="Nantel A."/>
            <person name="Magee P.T."/>
        </authorList>
    </citation>
    <scope>GENOME REANNOTATION</scope>
    <source>
        <strain evidence="6">SC5314 / ATCC MYA-2876</strain>
    </source>
</reference>
<dbReference type="CGD" id="CAL0000183065">
    <property type="gene designation" value="SNG3"/>
</dbReference>
<dbReference type="VEuPathDB" id="FungiDB:C7_03420C_A"/>
<dbReference type="InParanoid" id="A0A1D8PRD3"/>
<keyword evidence="2" id="KW-0472">Membrane</keyword>
<feature type="transmembrane region" description="Helical" evidence="2">
    <location>
        <begin position="440"/>
        <end position="458"/>
    </location>
</feature>
<dbReference type="InterPro" id="IPR053001">
    <property type="entry name" value="MNNG_permease-like"/>
</dbReference>
<feature type="region of interest" description="Disordered" evidence="1">
    <location>
        <begin position="1"/>
        <end position="45"/>
    </location>
</feature>
<feature type="transmembrane region" description="Helical" evidence="2">
    <location>
        <begin position="559"/>
        <end position="581"/>
    </location>
</feature>
<proteinExistence type="predicted"/>
<gene>
    <name evidence="4 5" type="primary">SNG3</name>
    <name evidence="5" type="ordered locus">CAALFM_C703420CA</name>
    <name evidence="4" type="ordered locus">orf19.8913</name>
</gene>
<dbReference type="EMBL" id="CP017629">
    <property type="protein sequence ID" value="AOW30686.1"/>
    <property type="molecule type" value="Genomic_DNA"/>
</dbReference>
<evidence type="ECO:0000313" key="5">
    <source>
        <dbReference type="EMBL" id="AOW30686.1"/>
    </source>
</evidence>
<dbReference type="InterPro" id="IPR022703">
    <property type="entry name" value="DUF3533"/>
</dbReference>
<dbReference type="GO" id="GO:0071466">
    <property type="term" value="P:cellular response to xenobiotic stimulus"/>
    <property type="evidence" value="ECO:0000315"/>
    <property type="project" value="CGD"/>
</dbReference>
<evidence type="ECO:0000256" key="2">
    <source>
        <dbReference type="SAM" id="Phobius"/>
    </source>
</evidence>
<reference evidence="5 6" key="1">
    <citation type="journal article" date="2004" name="Proc. Natl. Acad. Sci. U.S.A.">
        <title>The diploid genome sequence of Candida albicans.</title>
        <authorList>
            <person name="Jones T."/>
            <person name="Federspiel N.A."/>
            <person name="Chibana H."/>
            <person name="Dungan J."/>
            <person name="Kalman S."/>
            <person name="Magee B.B."/>
            <person name="Newport G."/>
            <person name="Thorstenson Y.R."/>
            <person name="Agabian N."/>
            <person name="Magee P.T."/>
            <person name="Davis R.W."/>
            <person name="Scherer S."/>
        </authorList>
    </citation>
    <scope>NUCLEOTIDE SEQUENCE [LARGE SCALE GENOMIC DNA]</scope>
    <source>
        <strain evidence="6">SC5314 / ATCC MYA-2876</strain>
    </source>
</reference>
<name>A0A1D8PRD3_CANAL</name>
<feature type="region of interest" description="Disordered" evidence="1">
    <location>
        <begin position="92"/>
        <end position="150"/>
    </location>
</feature>
<feature type="transmembrane region" description="Helical" evidence="2">
    <location>
        <begin position="181"/>
        <end position="201"/>
    </location>
</feature>
<feature type="compositionally biased region" description="Polar residues" evidence="1">
    <location>
        <begin position="28"/>
        <end position="40"/>
    </location>
</feature>
<dbReference type="GO" id="GO:0016020">
    <property type="term" value="C:membrane"/>
    <property type="evidence" value="ECO:0000318"/>
    <property type="project" value="GO_Central"/>
</dbReference>
<reference evidence="5 6" key="3">
    <citation type="journal article" date="2013" name="Genome Biol.">
        <title>Assembly of a phased diploid Candida albicans genome facilitates allele-specific measurements and provides a simple model for repeat and indel structure.</title>
        <authorList>
            <person name="Muzzey D."/>
            <person name="Schwartz K."/>
            <person name="Weissman J.S."/>
            <person name="Sherlock G."/>
        </authorList>
    </citation>
    <scope>NUCLEOTIDE SEQUENCE [LARGE SCALE GENOMIC DNA]</scope>
    <source>
        <strain evidence="6">SC5314 / ATCC MYA-2876</strain>
    </source>
</reference>